<dbReference type="InterPro" id="IPR010656">
    <property type="entry name" value="DctM"/>
</dbReference>
<feature type="transmembrane region" description="Helical" evidence="7">
    <location>
        <begin position="169"/>
        <end position="188"/>
    </location>
</feature>
<comment type="caution">
    <text evidence="9">The sequence shown here is derived from an EMBL/GenBank/DDBJ whole genome shotgun (WGS) entry which is preliminary data.</text>
</comment>
<dbReference type="Pfam" id="PF06808">
    <property type="entry name" value="DctM"/>
    <property type="match status" value="1"/>
</dbReference>
<dbReference type="RefSeq" id="WP_167221423.1">
    <property type="nucleotide sequence ID" value="NZ_JAAQPH010000002.1"/>
</dbReference>
<comment type="subunit">
    <text evidence="7">The complex comprises the extracytoplasmic solute receptor protein and the two transmembrane proteins.</text>
</comment>
<feature type="domain" description="TRAP C4-dicarboxylate transport system permease DctM subunit" evidence="8">
    <location>
        <begin position="6"/>
        <end position="415"/>
    </location>
</feature>
<feature type="transmembrane region" description="Helical" evidence="7">
    <location>
        <begin position="312"/>
        <end position="333"/>
    </location>
</feature>
<comment type="function">
    <text evidence="7">Part of the tripartite ATP-independent periplasmic (TRAP) transport system.</text>
</comment>
<keyword evidence="7" id="KW-0813">Transport</keyword>
<dbReference type="GO" id="GO:0022857">
    <property type="term" value="F:transmembrane transporter activity"/>
    <property type="evidence" value="ECO:0007669"/>
    <property type="project" value="UniProtKB-UniRule"/>
</dbReference>
<dbReference type="PIRSF" id="PIRSF006066">
    <property type="entry name" value="HI0050"/>
    <property type="match status" value="1"/>
</dbReference>
<keyword evidence="5 7" id="KW-1133">Transmembrane helix</keyword>
<evidence type="ECO:0000256" key="7">
    <source>
        <dbReference type="RuleBase" id="RU369079"/>
    </source>
</evidence>
<dbReference type="PANTHER" id="PTHR33362:SF3">
    <property type="entry name" value="SIALIC ACID TRAP TRANSPORTER PERMEASE PROTEIN SIAT"/>
    <property type="match status" value="1"/>
</dbReference>
<keyword evidence="10" id="KW-1185">Reference proteome</keyword>
<name>A0A967C397_9PROT</name>
<comment type="similarity">
    <text evidence="7">Belongs to the TRAP transporter large permease family.</text>
</comment>
<sequence length="433" mass="45822">MALILFVGFIALILLRVPVSMAIGAAVLLAFATSDFSDALYIVPQQILEGVNKPSLAAVPFFIMAGNLMNVVGMTDRIFNFANALVGHFKAGLAQVNVLSSMIFAGVSGAAVADCAGLGTIEIKAMKERGYKPEFAAAVTVCSAVVGPLIPPSIGLVVYAFLAQQSIERMFLAGVVPGLTVGFALMLFNRLLAVRHNFPTQEKATKSEVVSSGIDGVLALVAPGIILGSILGGIVTATEAGVLACLYSLALGACYRTLTFERLWRALTDTMLMTSVIMIIIGFSIAMGWLLAIEQVPQQLGDAIFALTESRAVFLGLMLIFVLLIGCVVEGVPAKLMLVPMLLPVIDSFGVDRVHFGIVLQLALLIGIATPPMGIGLYIMVEVGKVPFEKVTMAVLPFLVPLIVVLIFITYVPALTLWLPNLVLGPDTAIIFN</sequence>
<feature type="transmembrane region" description="Helical" evidence="7">
    <location>
        <begin position="354"/>
        <end position="379"/>
    </location>
</feature>
<organism evidence="9 10">
    <name type="scientific">Pelagibius litoralis</name>
    <dbReference type="NCBI Taxonomy" id="374515"/>
    <lineage>
        <taxon>Bacteria</taxon>
        <taxon>Pseudomonadati</taxon>
        <taxon>Pseudomonadota</taxon>
        <taxon>Alphaproteobacteria</taxon>
        <taxon>Rhodospirillales</taxon>
        <taxon>Rhodovibrionaceae</taxon>
        <taxon>Pelagibius</taxon>
    </lineage>
</organism>
<accession>A0A967C397</accession>
<keyword evidence="6 7" id="KW-0472">Membrane</keyword>
<gene>
    <name evidence="9" type="ORF">HBA54_03570</name>
</gene>
<evidence type="ECO:0000313" key="9">
    <source>
        <dbReference type="EMBL" id="NIA67660.1"/>
    </source>
</evidence>
<keyword evidence="3 7" id="KW-0997">Cell inner membrane</keyword>
<feature type="transmembrane region" description="Helical" evidence="7">
    <location>
        <begin position="209"/>
        <end position="234"/>
    </location>
</feature>
<proteinExistence type="inferred from homology"/>
<evidence type="ECO:0000259" key="8">
    <source>
        <dbReference type="Pfam" id="PF06808"/>
    </source>
</evidence>
<keyword evidence="4 7" id="KW-0812">Transmembrane</keyword>
<evidence type="ECO:0000256" key="1">
    <source>
        <dbReference type="ARBA" id="ARBA00004429"/>
    </source>
</evidence>
<comment type="caution">
    <text evidence="7">Lacks conserved residue(s) required for the propagation of feature annotation.</text>
</comment>
<dbReference type="GO" id="GO:0005886">
    <property type="term" value="C:plasma membrane"/>
    <property type="evidence" value="ECO:0007669"/>
    <property type="project" value="UniProtKB-SubCell"/>
</dbReference>
<dbReference type="AlphaFoldDB" id="A0A967C397"/>
<dbReference type="PANTHER" id="PTHR33362">
    <property type="entry name" value="SIALIC ACID TRAP TRANSPORTER PERMEASE PROTEIN SIAT-RELATED"/>
    <property type="match status" value="1"/>
</dbReference>
<comment type="subcellular location">
    <subcellularLocation>
        <location evidence="1 7">Cell inner membrane</location>
        <topology evidence="1 7">Multi-pass membrane protein</topology>
    </subcellularLocation>
</comment>
<dbReference type="NCBIfam" id="TIGR00786">
    <property type="entry name" value="dctM"/>
    <property type="match status" value="1"/>
</dbReference>
<dbReference type="InterPro" id="IPR004681">
    <property type="entry name" value="TRAP_DctM"/>
</dbReference>
<feature type="transmembrane region" description="Helical" evidence="7">
    <location>
        <begin position="391"/>
        <end position="412"/>
    </location>
</feature>
<protein>
    <recommendedName>
        <fullName evidence="7">TRAP transporter large permease protein</fullName>
    </recommendedName>
</protein>
<evidence type="ECO:0000256" key="3">
    <source>
        <dbReference type="ARBA" id="ARBA00022519"/>
    </source>
</evidence>
<dbReference type="EMBL" id="JAAQPH010000002">
    <property type="protein sequence ID" value="NIA67660.1"/>
    <property type="molecule type" value="Genomic_DNA"/>
</dbReference>
<evidence type="ECO:0000256" key="2">
    <source>
        <dbReference type="ARBA" id="ARBA00022475"/>
    </source>
</evidence>
<feature type="transmembrane region" description="Helical" evidence="7">
    <location>
        <begin position="56"/>
        <end position="73"/>
    </location>
</feature>
<dbReference type="Proteomes" id="UP000761264">
    <property type="component" value="Unassembled WGS sequence"/>
</dbReference>
<evidence type="ECO:0000313" key="10">
    <source>
        <dbReference type="Proteomes" id="UP000761264"/>
    </source>
</evidence>
<evidence type="ECO:0000256" key="5">
    <source>
        <dbReference type="ARBA" id="ARBA00022989"/>
    </source>
</evidence>
<feature type="transmembrane region" description="Helical" evidence="7">
    <location>
        <begin position="240"/>
        <end position="258"/>
    </location>
</feature>
<reference evidence="9" key="1">
    <citation type="submission" date="2020-03" db="EMBL/GenBank/DDBJ databases">
        <title>Genome of Pelagibius litoralis DSM 21314T.</title>
        <authorList>
            <person name="Wang G."/>
        </authorList>
    </citation>
    <scope>NUCLEOTIDE SEQUENCE</scope>
    <source>
        <strain evidence="9">DSM 21314</strain>
    </source>
</reference>
<evidence type="ECO:0000256" key="6">
    <source>
        <dbReference type="ARBA" id="ARBA00023136"/>
    </source>
</evidence>
<keyword evidence="2" id="KW-1003">Cell membrane</keyword>
<feature type="transmembrane region" description="Helical" evidence="7">
    <location>
        <begin position="135"/>
        <end position="163"/>
    </location>
</feature>
<feature type="transmembrane region" description="Helical" evidence="7">
    <location>
        <begin position="270"/>
        <end position="292"/>
    </location>
</feature>
<evidence type="ECO:0000256" key="4">
    <source>
        <dbReference type="ARBA" id="ARBA00022692"/>
    </source>
</evidence>